<protein>
    <recommendedName>
        <fullName evidence="3">7-cyano-7-deazaguanine synthase</fullName>
    </recommendedName>
</protein>
<dbReference type="InterPro" id="IPR014729">
    <property type="entry name" value="Rossmann-like_a/b/a_fold"/>
</dbReference>
<dbReference type="RefSeq" id="WP_070195678.1">
    <property type="nucleotide sequence ID" value="NZ_LJGU01000113.1"/>
</dbReference>
<dbReference type="AlphaFoldDB" id="A0A1E7KL41"/>
<accession>A0A1E7KL41</accession>
<evidence type="ECO:0000313" key="1">
    <source>
        <dbReference type="EMBL" id="OEV04603.1"/>
    </source>
</evidence>
<reference evidence="1 2" key="1">
    <citation type="journal article" date="2016" name="Front. Microbiol.">
        <title>Comparative Genomics Analysis of Streptomyces Species Reveals Their Adaptation to the Marine Environment and Their Diversity at the Genomic Level.</title>
        <authorList>
            <person name="Tian X."/>
            <person name="Zhang Z."/>
            <person name="Yang T."/>
            <person name="Chen M."/>
            <person name="Li J."/>
            <person name="Chen F."/>
            <person name="Yang J."/>
            <person name="Li W."/>
            <person name="Zhang B."/>
            <person name="Zhang Z."/>
            <person name="Wu J."/>
            <person name="Zhang C."/>
            <person name="Long L."/>
            <person name="Xiao J."/>
        </authorList>
    </citation>
    <scope>NUCLEOTIDE SEQUENCE [LARGE SCALE GENOMIC DNA]</scope>
    <source>
        <strain evidence="1 2">SCSIO 02100</strain>
    </source>
</reference>
<dbReference type="Pfam" id="PF06508">
    <property type="entry name" value="QueC"/>
    <property type="match status" value="1"/>
</dbReference>
<dbReference type="Gene3D" id="3.40.50.620">
    <property type="entry name" value="HUPs"/>
    <property type="match status" value="1"/>
</dbReference>
<dbReference type="InterPro" id="IPR018317">
    <property type="entry name" value="QueC"/>
</dbReference>
<organism evidence="1 2">
    <name type="scientific">Streptomyces oceani</name>
    <dbReference type="NCBI Taxonomy" id="1075402"/>
    <lineage>
        <taxon>Bacteria</taxon>
        <taxon>Bacillati</taxon>
        <taxon>Actinomycetota</taxon>
        <taxon>Actinomycetes</taxon>
        <taxon>Kitasatosporales</taxon>
        <taxon>Streptomycetaceae</taxon>
        <taxon>Streptomyces</taxon>
    </lineage>
</organism>
<name>A0A1E7KL41_9ACTN</name>
<dbReference type="EMBL" id="LJGU01000113">
    <property type="protein sequence ID" value="OEV04603.1"/>
    <property type="molecule type" value="Genomic_DNA"/>
</dbReference>
<dbReference type="Proteomes" id="UP000176101">
    <property type="component" value="Unassembled WGS sequence"/>
</dbReference>
<comment type="caution">
    <text evidence="1">The sequence shown here is derived from an EMBL/GenBank/DDBJ whole genome shotgun (WGS) entry which is preliminary data.</text>
</comment>
<proteinExistence type="predicted"/>
<gene>
    <name evidence="1" type="ORF">AN216_06805</name>
</gene>
<evidence type="ECO:0008006" key="3">
    <source>
        <dbReference type="Google" id="ProtNLM"/>
    </source>
</evidence>
<dbReference type="PATRIC" id="fig|1075402.3.peg.4154"/>
<evidence type="ECO:0000313" key="2">
    <source>
        <dbReference type="Proteomes" id="UP000176101"/>
    </source>
</evidence>
<dbReference type="OrthoDB" id="9789567at2"/>
<sequence length="439" mass="49228">MTDSYEYFRWLSHPAAERPPEPWKPLSDANYRERPARRPDHIRTLALAPAWAEDLQRVARAVFAADRCAPRTERFDRWTRHLRLDVPVTAPDRWTQALPHLLSLLSTVTGDVWDVSFRTHEKKRHHADPLGTESRYIASEYTADEVALFSGGLDSLGWAARRTSNTTSRLLLVSFEEANFETEQRRLFGFVSGLRKPLPRLLSENQAVIGPGGRRHAERSTRSRGLLYAAGAVKAAAAERVPLVHVPENGQLAVNFPLSAARSAACSTRSVHPWTLHHLNRVIAEIAAPGAEVRVTNPFADRTKGEVCVAARDAGLPREVLEATISCGQPPRRQPGRSDLAHCGVCFPCLIRRSGLLYAFGEDNTPYAADPWDAGLPTEKQRLWSALRRWLARDYSVLDLIADHPLPAQAEPGELLKVIERGRDELRGWVAWSVDSRRR</sequence>
<dbReference type="SUPFAM" id="SSF52402">
    <property type="entry name" value="Adenine nucleotide alpha hydrolases-like"/>
    <property type="match status" value="1"/>
</dbReference>
<dbReference type="STRING" id="1075402.AN216_06805"/>
<keyword evidence="2" id="KW-1185">Reference proteome</keyword>